<dbReference type="STRING" id="1528099.AL705_01775"/>
<evidence type="ECO:0000256" key="1">
    <source>
        <dbReference type="ARBA" id="ARBA00022723"/>
    </source>
</evidence>
<reference evidence="5" key="2">
    <citation type="journal article" date="2016" name="Int. J. Syst. Evol. Microbiol.">
        <title>Lawsonella clevelandensis gen. nov., sp. nov., a new member of the suborder Corynebacterineae isolated from human abscesses.</title>
        <authorList>
            <person name="Bell M.E."/>
            <person name="Bernard K.A."/>
            <person name="Harrington S.M."/>
            <person name="Patel N.B."/>
            <person name="Tucker T.A."/>
            <person name="Metcalfe M.G."/>
            <person name="McQuiston J.R."/>
        </authorList>
    </citation>
    <scope>NUCLEOTIDE SEQUENCE</scope>
    <source>
        <strain evidence="5">X1698</strain>
    </source>
</reference>
<dbReference type="EC" id="3.5.1.18" evidence="3"/>
<dbReference type="PATRIC" id="fig|1528099.3.peg.365"/>
<dbReference type="GO" id="GO:0046872">
    <property type="term" value="F:metal ion binding"/>
    <property type="evidence" value="ECO:0007669"/>
    <property type="project" value="UniProtKB-KW"/>
</dbReference>
<sequence length="394" mass="42696">MEIPMMLDPRRDPISLTQDFVDIPSESQDEAAIADAVERGLRTIVQTEHPTVTVDRIGNCVVARTHRGLPTRVVLAGHLDTVPIAENVPSRRAPGDQGPDCIHGCGSVDMKSGDAVFYHLFYALADDPALQQDMTLVYYDCEEIAARFNGLGTLQREYPELIKGDMSILGEPSGGWIEAGCQGTMRIRIEGHGVRAHSARAWRGENAIHALSPVLAKLAAYEMREVEIDGCVYREGLNTVRMAGGVAGNVIPDEAWVEVNFRFAPDRNEHEALAYVCDTLGLSLDGITDTTAGTRQDTVTNALTWEILDMSGGALPGLSAPAVAPLVAAAGGKVRAKFGWTDVFRFAAMGMPSVNLGPGDPSLAHKRDEHCPVEHITEVTEIMRTYLTTPPEKE</sequence>
<proteinExistence type="predicted"/>
<reference evidence="6 8" key="3">
    <citation type="submission" date="2019-04" db="EMBL/GenBank/DDBJ databases">
        <authorList>
            <person name="Seth-Smith MB H."/>
            <person name="Seth-Smith H."/>
        </authorList>
    </citation>
    <scope>NUCLEOTIDE SEQUENCE [LARGE SCALE GENOMIC DNA]</scope>
    <source>
        <strain evidence="6">USB-603019</strain>
    </source>
</reference>
<dbReference type="Pfam" id="PF07687">
    <property type="entry name" value="M20_dimer"/>
    <property type="match status" value="1"/>
</dbReference>
<evidence type="ECO:0000259" key="4">
    <source>
        <dbReference type="Pfam" id="PF07687"/>
    </source>
</evidence>
<dbReference type="Gene3D" id="3.40.630.10">
    <property type="entry name" value="Zn peptidases"/>
    <property type="match status" value="1"/>
</dbReference>
<evidence type="ECO:0000313" key="7">
    <source>
        <dbReference type="Proteomes" id="UP000068137"/>
    </source>
</evidence>
<protein>
    <recommendedName>
        <fullName evidence="3">Succinyl-diaminopimelate desuccinylase</fullName>
        <ecNumber evidence="3">3.5.1.18</ecNumber>
    </recommendedName>
</protein>
<gene>
    <name evidence="6" type="primary">dapE_2</name>
    <name evidence="5" type="ORF">AL705_01775</name>
    <name evidence="6" type="ORF">LC603019_00368</name>
</gene>
<evidence type="ECO:0000256" key="3">
    <source>
        <dbReference type="NCBIfam" id="TIGR01900"/>
    </source>
</evidence>
<dbReference type="GO" id="GO:0008777">
    <property type="term" value="F:acetylornithine deacetylase activity"/>
    <property type="evidence" value="ECO:0007669"/>
    <property type="project" value="TreeGrafter"/>
</dbReference>
<dbReference type="EMBL" id="LR584267">
    <property type="protein sequence ID" value="VHN99967.1"/>
    <property type="molecule type" value="Genomic_DNA"/>
</dbReference>
<dbReference type="PANTHER" id="PTHR43808">
    <property type="entry name" value="ACETYLORNITHINE DEACETYLASE"/>
    <property type="match status" value="1"/>
</dbReference>
<dbReference type="InterPro" id="IPR050072">
    <property type="entry name" value="Peptidase_M20A"/>
</dbReference>
<dbReference type="GO" id="GO:0009089">
    <property type="term" value="P:lysine biosynthetic process via diaminopimelate"/>
    <property type="evidence" value="ECO:0007669"/>
    <property type="project" value="UniProtKB-UniRule"/>
</dbReference>
<dbReference type="EMBL" id="CP012390">
    <property type="protein sequence ID" value="ALE18630.1"/>
    <property type="molecule type" value="Genomic_DNA"/>
</dbReference>
<dbReference type="KEGG" id="cbq:AL705_01775"/>
<dbReference type="GO" id="GO:0006526">
    <property type="term" value="P:L-arginine biosynthetic process"/>
    <property type="evidence" value="ECO:0007669"/>
    <property type="project" value="TreeGrafter"/>
</dbReference>
<reference evidence="5 7" key="1">
    <citation type="journal article" date="2015" name="Genome Announc.">
        <title>Complete Genome Sequences for Two Strains of a Novel Fastidious, Partially Acid-Fast, Gram-Positive Corynebacterineae Bacterium, Derived from Human Clinical Samples.</title>
        <authorList>
            <person name="Nicholson A.C."/>
            <person name="Bell M."/>
            <person name="Humrighouse B.W."/>
            <person name="McQuiston J.R."/>
        </authorList>
    </citation>
    <scope>NUCLEOTIDE SEQUENCE [LARGE SCALE GENOMIC DNA]</scope>
    <source>
        <strain evidence="5 7">X1698</strain>
    </source>
</reference>
<dbReference type="SUPFAM" id="SSF55031">
    <property type="entry name" value="Bacterial exopeptidase dimerisation domain"/>
    <property type="match status" value="1"/>
</dbReference>
<keyword evidence="2 5" id="KW-0378">Hydrolase</keyword>
<dbReference type="Pfam" id="PF01546">
    <property type="entry name" value="Peptidase_M20"/>
    <property type="match status" value="1"/>
</dbReference>
<name>A0A0M3TBC2_9ACTN</name>
<feature type="domain" description="Peptidase M20 dimerisation" evidence="4">
    <location>
        <begin position="183"/>
        <end position="274"/>
    </location>
</feature>
<dbReference type="GeneID" id="84894361"/>
<dbReference type="OrthoDB" id="7055905at2"/>
<dbReference type="InterPro" id="IPR010174">
    <property type="entry name" value="Succinyl-DAP_deSuclase_DapE"/>
</dbReference>
<dbReference type="Proteomes" id="UP000324288">
    <property type="component" value="Chromosome"/>
</dbReference>
<evidence type="ECO:0000313" key="6">
    <source>
        <dbReference type="EMBL" id="VHN99967.1"/>
    </source>
</evidence>
<dbReference type="GO" id="GO:0009014">
    <property type="term" value="F:succinyl-diaminopimelate desuccinylase activity"/>
    <property type="evidence" value="ECO:0007669"/>
    <property type="project" value="UniProtKB-UniRule"/>
</dbReference>
<organism evidence="5 7">
    <name type="scientific">Lawsonella clevelandensis</name>
    <dbReference type="NCBI Taxonomy" id="1528099"/>
    <lineage>
        <taxon>Bacteria</taxon>
        <taxon>Bacillati</taxon>
        <taxon>Actinomycetota</taxon>
        <taxon>Actinomycetes</taxon>
        <taxon>Mycobacteriales</taxon>
        <taxon>Lawsonellaceae</taxon>
        <taxon>Lawsonella</taxon>
    </lineage>
</organism>
<dbReference type="SUPFAM" id="SSF53187">
    <property type="entry name" value="Zn-dependent exopeptidases"/>
    <property type="match status" value="1"/>
</dbReference>
<dbReference type="NCBIfam" id="TIGR01900">
    <property type="entry name" value="dapE-gram_pos"/>
    <property type="match status" value="1"/>
</dbReference>
<dbReference type="RefSeq" id="WP_053961552.1">
    <property type="nucleotide sequence ID" value="NZ_CP009312.1"/>
</dbReference>
<evidence type="ECO:0000313" key="8">
    <source>
        <dbReference type="Proteomes" id="UP000324288"/>
    </source>
</evidence>
<dbReference type="InterPro" id="IPR002933">
    <property type="entry name" value="Peptidase_M20"/>
</dbReference>
<dbReference type="Gene3D" id="3.30.70.360">
    <property type="match status" value="1"/>
</dbReference>
<evidence type="ECO:0000256" key="2">
    <source>
        <dbReference type="ARBA" id="ARBA00022801"/>
    </source>
</evidence>
<dbReference type="InterPro" id="IPR011650">
    <property type="entry name" value="Peptidase_M20_dimer"/>
</dbReference>
<keyword evidence="8" id="KW-1185">Reference proteome</keyword>
<dbReference type="PANTHER" id="PTHR43808:SF31">
    <property type="entry name" value="N-ACETYL-L-CITRULLINE DEACETYLASE"/>
    <property type="match status" value="1"/>
</dbReference>
<dbReference type="Proteomes" id="UP000068137">
    <property type="component" value="Chromosome"/>
</dbReference>
<dbReference type="AlphaFoldDB" id="A0A0M3TBC2"/>
<accession>A0A0M3TBC2</accession>
<dbReference type="InterPro" id="IPR036264">
    <property type="entry name" value="Bact_exopeptidase_dim_dom"/>
</dbReference>
<evidence type="ECO:0000313" key="5">
    <source>
        <dbReference type="EMBL" id="ALE18630.1"/>
    </source>
</evidence>
<keyword evidence="1" id="KW-0479">Metal-binding</keyword>